<keyword evidence="1" id="KW-0472">Membrane</keyword>
<feature type="transmembrane region" description="Helical" evidence="1">
    <location>
        <begin position="20"/>
        <end position="43"/>
    </location>
</feature>
<dbReference type="EMBL" id="JAGGMS010000001">
    <property type="protein sequence ID" value="MBP2180302.1"/>
    <property type="molecule type" value="Genomic_DNA"/>
</dbReference>
<keyword evidence="1" id="KW-1133">Transmembrane helix</keyword>
<sequence length="345" mass="38411">MADSSAPLVDRSARRRLKGWYIASVVLVYLTSSSFFHGFLLSSAGLKSAIMYGLALALCVTRIVLAFVRGTGGWRLFVDEQGIRLAHAPTGGWSLSWEEIGGVDLRRRCLRPRYLTHPSYGYELRLTVPSGFFRESRAGRRAGDVYVAEIELSEVEAYAIQERARELYDGPVKASALPPAETGGPQQKLIPRAIPQGTESYWGDKPFGPYLLYPSGLPGGSSVRTTSNLRQPNQFAGFVVTAIGVRWNSFVGKVWERDTIADGFELTWAEIGTFRATPHGDEYFVDIVPGDKRFAQRHPEMRNHWLQPDGTYRLDHTFTAGALKDLRGFIETYHPGAYEEARTAG</sequence>
<evidence type="ECO:0000313" key="3">
    <source>
        <dbReference type="Proteomes" id="UP000741013"/>
    </source>
</evidence>
<feature type="transmembrane region" description="Helical" evidence="1">
    <location>
        <begin position="49"/>
        <end position="68"/>
    </location>
</feature>
<dbReference type="RefSeq" id="WP_209663889.1">
    <property type="nucleotide sequence ID" value="NZ_JAGGMS010000001.1"/>
</dbReference>
<evidence type="ECO:0008006" key="4">
    <source>
        <dbReference type="Google" id="ProtNLM"/>
    </source>
</evidence>
<dbReference type="Proteomes" id="UP000741013">
    <property type="component" value="Unassembled WGS sequence"/>
</dbReference>
<comment type="caution">
    <text evidence="2">The sequence shown here is derived from an EMBL/GenBank/DDBJ whole genome shotgun (WGS) entry which is preliminary data.</text>
</comment>
<accession>A0ABS4PLJ8</accession>
<keyword evidence="3" id="KW-1185">Reference proteome</keyword>
<name>A0ABS4PLJ8_9PSEU</name>
<organism evidence="2 3">
    <name type="scientific">Amycolatopsis magusensis</name>
    <dbReference type="NCBI Taxonomy" id="882444"/>
    <lineage>
        <taxon>Bacteria</taxon>
        <taxon>Bacillati</taxon>
        <taxon>Actinomycetota</taxon>
        <taxon>Actinomycetes</taxon>
        <taxon>Pseudonocardiales</taxon>
        <taxon>Pseudonocardiaceae</taxon>
        <taxon>Amycolatopsis</taxon>
    </lineage>
</organism>
<proteinExistence type="predicted"/>
<evidence type="ECO:0000256" key="1">
    <source>
        <dbReference type="SAM" id="Phobius"/>
    </source>
</evidence>
<evidence type="ECO:0000313" key="2">
    <source>
        <dbReference type="EMBL" id="MBP2180302.1"/>
    </source>
</evidence>
<keyword evidence="1" id="KW-0812">Transmembrane</keyword>
<reference evidence="2 3" key="1">
    <citation type="submission" date="2021-03" db="EMBL/GenBank/DDBJ databases">
        <title>Sequencing the genomes of 1000 actinobacteria strains.</title>
        <authorList>
            <person name="Klenk H.-P."/>
        </authorList>
    </citation>
    <scope>NUCLEOTIDE SEQUENCE [LARGE SCALE GENOMIC DNA]</scope>
    <source>
        <strain evidence="2 3">DSM 45510</strain>
    </source>
</reference>
<protein>
    <recommendedName>
        <fullName evidence="4">DUF58 domain-containing protein</fullName>
    </recommendedName>
</protein>
<gene>
    <name evidence="2" type="ORF">JOM49_001828</name>
</gene>